<keyword evidence="4 6" id="KW-1133">Transmembrane helix</keyword>
<dbReference type="AlphaFoldDB" id="A0ABD0XHV5"/>
<evidence type="ECO:0008006" key="9">
    <source>
        <dbReference type="Google" id="ProtNLM"/>
    </source>
</evidence>
<evidence type="ECO:0000256" key="2">
    <source>
        <dbReference type="ARBA" id="ARBA00009565"/>
    </source>
</evidence>
<name>A0ABD0XHV5_UMBPY</name>
<protein>
    <recommendedName>
        <fullName evidence="9">Membrane-spanning 4-domains subfamily A member 4A-like</fullName>
    </recommendedName>
</protein>
<comment type="subcellular location">
    <subcellularLocation>
        <location evidence="1">Membrane</location>
        <topology evidence="1">Multi-pass membrane protein</topology>
    </subcellularLocation>
</comment>
<dbReference type="InterPro" id="IPR007237">
    <property type="entry name" value="CD20-like"/>
</dbReference>
<keyword evidence="5 6" id="KW-0472">Membrane</keyword>
<dbReference type="InterPro" id="IPR030417">
    <property type="entry name" value="MS4A"/>
</dbReference>
<accession>A0ABD0XHV5</accession>
<sequence length="260" mass="27335">MSSSVTTHTNGVVVITHVHPIGNGVGFTGGTSPHCLGQVVSSVMDTFRRGNPKALGTVQIMIGLMTLMLGIVMASSTPDSVGVYSGIFVWGSVVYVIAGSLTVAADNHLNKCLVNGSLGLNIVATVFSMTAIIIYSLDTAGLMFYCHHPYDNCQQYLTRSRGISGVLTVLSLLEFIVSIYVSVIAGNAVCQCCQSDQEQVFLVGNQLPVPDFGIMNPGNTAFPPLNHHQVMNCPGEPVGGAMGTGFQQNIPPPQYTAAPS</sequence>
<evidence type="ECO:0000256" key="4">
    <source>
        <dbReference type="ARBA" id="ARBA00022989"/>
    </source>
</evidence>
<evidence type="ECO:0000256" key="6">
    <source>
        <dbReference type="SAM" id="Phobius"/>
    </source>
</evidence>
<comment type="similarity">
    <text evidence="2">Belongs to the MS4A family.</text>
</comment>
<reference evidence="7 8" key="1">
    <citation type="submission" date="2024-06" db="EMBL/GenBank/DDBJ databases">
        <authorList>
            <person name="Pan Q."/>
            <person name="Wen M."/>
            <person name="Jouanno E."/>
            <person name="Zahm M."/>
            <person name="Klopp C."/>
            <person name="Cabau C."/>
            <person name="Louis A."/>
            <person name="Berthelot C."/>
            <person name="Parey E."/>
            <person name="Roest Crollius H."/>
            <person name="Montfort J."/>
            <person name="Robinson-Rechavi M."/>
            <person name="Bouchez O."/>
            <person name="Lampietro C."/>
            <person name="Lopez Roques C."/>
            <person name="Donnadieu C."/>
            <person name="Postlethwait J."/>
            <person name="Bobe J."/>
            <person name="Verreycken H."/>
            <person name="Guiguen Y."/>
        </authorList>
    </citation>
    <scope>NUCLEOTIDE SEQUENCE [LARGE SCALE GENOMIC DNA]</scope>
    <source>
        <strain evidence="7">Up_M1</strain>
        <tissue evidence="7">Testis</tissue>
    </source>
</reference>
<dbReference type="Pfam" id="PF04103">
    <property type="entry name" value="CD20"/>
    <property type="match status" value="1"/>
</dbReference>
<dbReference type="Proteomes" id="UP001557470">
    <property type="component" value="Unassembled WGS sequence"/>
</dbReference>
<feature type="transmembrane region" description="Helical" evidence="6">
    <location>
        <begin position="54"/>
        <end position="74"/>
    </location>
</feature>
<gene>
    <name evidence="7" type="ORF">UPYG_G00096350</name>
</gene>
<dbReference type="GO" id="GO:0016020">
    <property type="term" value="C:membrane"/>
    <property type="evidence" value="ECO:0007669"/>
    <property type="project" value="UniProtKB-SubCell"/>
</dbReference>
<evidence type="ECO:0000256" key="5">
    <source>
        <dbReference type="ARBA" id="ARBA00023136"/>
    </source>
</evidence>
<proteinExistence type="inferred from homology"/>
<organism evidence="7 8">
    <name type="scientific">Umbra pygmaea</name>
    <name type="common">Eastern mudminnow</name>
    <dbReference type="NCBI Taxonomy" id="75934"/>
    <lineage>
        <taxon>Eukaryota</taxon>
        <taxon>Metazoa</taxon>
        <taxon>Chordata</taxon>
        <taxon>Craniata</taxon>
        <taxon>Vertebrata</taxon>
        <taxon>Euteleostomi</taxon>
        <taxon>Actinopterygii</taxon>
        <taxon>Neopterygii</taxon>
        <taxon>Teleostei</taxon>
        <taxon>Protacanthopterygii</taxon>
        <taxon>Esociformes</taxon>
        <taxon>Umbridae</taxon>
        <taxon>Umbra</taxon>
    </lineage>
</organism>
<feature type="transmembrane region" description="Helical" evidence="6">
    <location>
        <begin position="166"/>
        <end position="189"/>
    </location>
</feature>
<keyword evidence="3 6" id="KW-0812">Transmembrane</keyword>
<dbReference type="EMBL" id="JAGEUA010000003">
    <property type="protein sequence ID" value="KAL0992660.1"/>
    <property type="molecule type" value="Genomic_DNA"/>
</dbReference>
<feature type="transmembrane region" description="Helical" evidence="6">
    <location>
        <begin position="122"/>
        <end position="145"/>
    </location>
</feature>
<evidence type="ECO:0000256" key="1">
    <source>
        <dbReference type="ARBA" id="ARBA00004141"/>
    </source>
</evidence>
<keyword evidence="8" id="KW-1185">Reference proteome</keyword>
<evidence type="ECO:0000256" key="3">
    <source>
        <dbReference type="ARBA" id="ARBA00022692"/>
    </source>
</evidence>
<dbReference type="PANTHER" id="PTHR23320:SF128">
    <property type="entry name" value="MEMBRANE-SPANNING 4-DOMAINS SUBFAMILY A MEMBER 4A"/>
    <property type="match status" value="1"/>
</dbReference>
<feature type="transmembrane region" description="Helical" evidence="6">
    <location>
        <begin position="81"/>
        <end position="102"/>
    </location>
</feature>
<evidence type="ECO:0000313" key="8">
    <source>
        <dbReference type="Proteomes" id="UP001557470"/>
    </source>
</evidence>
<dbReference type="PANTHER" id="PTHR23320">
    <property type="entry name" value="MEMBRANE-SPANNING 4-DOMAINS SUBFAMILY A MS4A -RELATED"/>
    <property type="match status" value="1"/>
</dbReference>
<comment type="caution">
    <text evidence="7">The sequence shown here is derived from an EMBL/GenBank/DDBJ whole genome shotgun (WGS) entry which is preliminary data.</text>
</comment>
<evidence type="ECO:0000313" key="7">
    <source>
        <dbReference type="EMBL" id="KAL0992660.1"/>
    </source>
</evidence>